<feature type="transmembrane region" description="Helical" evidence="1">
    <location>
        <begin position="173"/>
        <end position="193"/>
    </location>
</feature>
<sequence length="225" mass="25538">MTKLIQMEWKKLNQKTVWMELLIYMLILIFFPAFFIKVAMPAFGQSYAAAIELNGFIQMGYVLFGGSLINHVFIEEYKNKTISLSFGYPISRQKLFTAKVLFIALFVFFATIITFILSGLTTYLLDQFFPIINGKPTTSDMLEFFSSMMIGSVLITLISFIPLFYFGIWKRAVVPAIICSIFIMQLPNFSLFFNVKPDVVVIILSILGAISIFLSIKTAESVGEI</sequence>
<feature type="transmembrane region" description="Helical" evidence="1">
    <location>
        <begin position="199"/>
        <end position="216"/>
    </location>
</feature>
<reference evidence="2 3" key="1">
    <citation type="submission" date="2021-05" db="EMBL/GenBank/DDBJ databases">
        <title>Novel Bacillus species.</title>
        <authorList>
            <person name="Liu G."/>
        </authorList>
    </citation>
    <scope>NUCLEOTIDE SEQUENCE [LARGE SCALE GENOMIC DNA]</scope>
    <source>
        <strain evidence="2 3">FJAT-49705</strain>
    </source>
</reference>
<evidence type="ECO:0000313" key="2">
    <source>
        <dbReference type="EMBL" id="MBS4192162.1"/>
    </source>
</evidence>
<comment type="caution">
    <text evidence="2">The sequence shown here is derived from an EMBL/GenBank/DDBJ whole genome shotgun (WGS) entry which is preliminary data.</text>
</comment>
<dbReference type="Pfam" id="PF12730">
    <property type="entry name" value="ABC2_membrane_4"/>
    <property type="match status" value="1"/>
</dbReference>
<dbReference type="EMBL" id="JAGYPM010000004">
    <property type="protein sequence ID" value="MBS4192162.1"/>
    <property type="molecule type" value="Genomic_DNA"/>
</dbReference>
<feature type="transmembrane region" description="Helical" evidence="1">
    <location>
        <begin position="21"/>
        <end position="43"/>
    </location>
</feature>
<feature type="transmembrane region" description="Helical" evidence="1">
    <location>
        <begin position="95"/>
        <end position="124"/>
    </location>
</feature>
<dbReference type="Proteomes" id="UP000681027">
    <property type="component" value="Unassembled WGS sequence"/>
</dbReference>
<keyword evidence="1" id="KW-0812">Transmembrane</keyword>
<feature type="transmembrane region" description="Helical" evidence="1">
    <location>
        <begin position="55"/>
        <end position="74"/>
    </location>
</feature>
<organism evidence="2 3">
    <name type="scientific">Cytobacillus citreus</name>
    <dbReference type="NCBI Taxonomy" id="2833586"/>
    <lineage>
        <taxon>Bacteria</taxon>
        <taxon>Bacillati</taxon>
        <taxon>Bacillota</taxon>
        <taxon>Bacilli</taxon>
        <taxon>Bacillales</taxon>
        <taxon>Bacillaceae</taxon>
        <taxon>Cytobacillus</taxon>
    </lineage>
</organism>
<name>A0ABS5NWG4_9BACI</name>
<keyword evidence="1" id="KW-1133">Transmembrane helix</keyword>
<gene>
    <name evidence="2" type="ORF">KHA94_18510</name>
</gene>
<keyword evidence="3" id="KW-1185">Reference proteome</keyword>
<protein>
    <submittedName>
        <fullName evidence="2">ABC transporter permease</fullName>
    </submittedName>
</protein>
<accession>A0ABS5NWG4</accession>
<evidence type="ECO:0000313" key="3">
    <source>
        <dbReference type="Proteomes" id="UP000681027"/>
    </source>
</evidence>
<evidence type="ECO:0000256" key="1">
    <source>
        <dbReference type="SAM" id="Phobius"/>
    </source>
</evidence>
<keyword evidence="1" id="KW-0472">Membrane</keyword>
<proteinExistence type="predicted"/>
<feature type="transmembrane region" description="Helical" evidence="1">
    <location>
        <begin position="144"/>
        <end position="166"/>
    </location>
</feature>
<dbReference type="RefSeq" id="WP_213103605.1">
    <property type="nucleotide sequence ID" value="NZ_JAGYPM010000004.1"/>
</dbReference>